<dbReference type="EMBL" id="VSRR010110754">
    <property type="protein sequence ID" value="MPC97625.1"/>
    <property type="molecule type" value="Genomic_DNA"/>
</dbReference>
<accession>A0A5B7JSS6</accession>
<keyword evidence="2" id="KW-1185">Reference proteome</keyword>
<proteinExistence type="predicted"/>
<dbReference type="Proteomes" id="UP000324222">
    <property type="component" value="Unassembled WGS sequence"/>
</dbReference>
<organism evidence="1 2">
    <name type="scientific">Portunus trituberculatus</name>
    <name type="common">Swimming crab</name>
    <name type="synonym">Neptunus trituberculatus</name>
    <dbReference type="NCBI Taxonomy" id="210409"/>
    <lineage>
        <taxon>Eukaryota</taxon>
        <taxon>Metazoa</taxon>
        <taxon>Ecdysozoa</taxon>
        <taxon>Arthropoda</taxon>
        <taxon>Crustacea</taxon>
        <taxon>Multicrustacea</taxon>
        <taxon>Malacostraca</taxon>
        <taxon>Eumalacostraca</taxon>
        <taxon>Eucarida</taxon>
        <taxon>Decapoda</taxon>
        <taxon>Pleocyemata</taxon>
        <taxon>Brachyura</taxon>
        <taxon>Eubrachyura</taxon>
        <taxon>Portunoidea</taxon>
        <taxon>Portunidae</taxon>
        <taxon>Portuninae</taxon>
        <taxon>Portunus</taxon>
    </lineage>
</organism>
<evidence type="ECO:0000313" key="2">
    <source>
        <dbReference type="Proteomes" id="UP000324222"/>
    </source>
</evidence>
<evidence type="ECO:0000313" key="1">
    <source>
        <dbReference type="EMBL" id="MPC97625.1"/>
    </source>
</evidence>
<dbReference type="AlphaFoldDB" id="A0A5B7JSS6"/>
<protein>
    <submittedName>
        <fullName evidence="1">Uncharacterized protein</fullName>
    </submittedName>
</protein>
<reference evidence="1 2" key="1">
    <citation type="submission" date="2019-05" db="EMBL/GenBank/DDBJ databases">
        <title>Another draft genome of Portunus trituberculatus and its Hox gene families provides insights of decapod evolution.</title>
        <authorList>
            <person name="Jeong J.-H."/>
            <person name="Song I."/>
            <person name="Kim S."/>
            <person name="Choi T."/>
            <person name="Kim D."/>
            <person name="Ryu S."/>
            <person name="Kim W."/>
        </authorList>
    </citation>
    <scope>NUCLEOTIDE SEQUENCE [LARGE SCALE GENOMIC DNA]</scope>
    <source>
        <tissue evidence="1">Muscle</tissue>
    </source>
</reference>
<comment type="caution">
    <text evidence="1">The sequence shown here is derived from an EMBL/GenBank/DDBJ whole genome shotgun (WGS) entry which is preliminary data.</text>
</comment>
<name>A0A5B7JSS6_PORTR</name>
<gene>
    <name evidence="1" type="ORF">E2C01_092949</name>
</gene>
<sequence length="96" mass="10677">MESQTKLRTTRDLPLLHEEPAEGSVKYWPIRTVNALVRCQGEERSACCCLVTTTGTVSRGTLQVSSPYSETLCSLTTTIFKGHRIGRSGSQDYFAY</sequence>